<protein>
    <recommendedName>
        <fullName evidence="3">pectinesterase</fullName>
        <ecNumber evidence="3">3.1.1.11</ecNumber>
    </recommendedName>
</protein>
<organism evidence="8">
    <name type="scientific">Sitophilus oryzae</name>
    <name type="common">Rice weevil</name>
    <name type="synonym">Curculio oryzae</name>
    <dbReference type="NCBI Taxonomy" id="7048"/>
    <lineage>
        <taxon>Eukaryota</taxon>
        <taxon>Metazoa</taxon>
        <taxon>Ecdysozoa</taxon>
        <taxon>Arthropoda</taxon>
        <taxon>Hexapoda</taxon>
        <taxon>Insecta</taxon>
        <taxon>Pterygota</taxon>
        <taxon>Neoptera</taxon>
        <taxon>Endopterygota</taxon>
        <taxon>Coleoptera</taxon>
        <taxon>Polyphaga</taxon>
        <taxon>Cucujiformia</taxon>
        <taxon>Curculionidae</taxon>
        <taxon>Dryophthorinae</taxon>
        <taxon>Sitophilus</taxon>
    </lineage>
</organism>
<sequence length="387" mass="42623">MRRNANIFVVFALIAVSLKWTRADHQEYPGTETRPVLSDSEASRYTQETVFGDWGPQLIVVPDVPDYTVKVGESIQKVVNQAFLDGGVDRKFIKIEPGTYEEFVYIKGDVPLTIYGGGNSAEDVIIVQNISASIQAEGYVNLVNPNGERYQEGDPAWDIYNGCATKSGNLGSCATVLWIENDEFMMTLVTVQNTAVDAQGIAVQVDADKINLMFNRYLAAQNTLYLGAHPEQRIHIHGSYVEGQTDIIVGQGAAEIHLSTVKVIGNENIEHPVIFAPSTPATQTFGFLVYNSTLTGDASYLGSNKVYLGRAWDSGIEKSEDYVPGVSPNGQLIIKASQIDAITNVEQPYAPTSTSGRLFSTDLKEDRDLDDNTHNRFWEYKNYGDNA</sequence>
<proteinExistence type="evidence at transcript level"/>
<evidence type="ECO:0000256" key="3">
    <source>
        <dbReference type="ARBA" id="ARBA00013229"/>
    </source>
</evidence>
<dbReference type="OrthoDB" id="2019149at2759"/>
<dbReference type="GO" id="GO:0045490">
    <property type="term" value="P:pectin catabolic process"/>
    <property type="evidence" value="ECO:0007669"/>
    <property type="project" value="UniProtKB-UniPathway"/>
</dbReference>
<dbReference type="EMBL" id="HM175758">
    <property type="protein sequence ID" value="ADU33263.1"/>
    <property type="molecule type" value="mRNA"/>
</dbReference>
<dbReference type="SUPFAM" id="SSF51126">
    <property type="entry name" value="Pectin lyase-like"/>
    <property type="match status" value="1"/>
</dbReference>
<gene>
    <name evidence="8" type="primary">CE8-5</name>
</gene>
<keyword evidence="4" id="KW-0378">Hydrolase</keyword>
<dbReference type="UniPathway" id="UPA00545">
    <property type="reaction ID" value="UER00823"/>
</dbReference>
<comment type="similarity">
    <text evidence="2">Belongs to the pectinesterase family.</text>
</comment>
<feature type="domain" description="Pectinesterase catalytic" evidence="7">
    <location>
        <begin position="177"/>
        <end position="313"/>
    </location>
</feature>
<evidence type="ECO:0000256" key="4">
    <source>
        <dbReference type="ARBA" id="ARBA00022801"/>
    </source>
</evidence>
<feature type="signal peptide" evidence="6">
    <location>
        <begin position="1"/>
        <end position="23"/>
    </location>
</feature>
<dbReference type="AlphaFoldDB" id="E7CIQ1"/>
<dbReference type="Pfam" id="PF01095">
    <property type="entry name" value="Pectinesterase"/>
    <property type="match status" value="1"/>
</dbReference>
<keyword evidence="6" id="KW-0732">Signal</keyword>
<evidence type="ECO:0000256" key="5">
    <source>
        <dbReference type="ARBA" id="ARBA00023085"/>
    </source>
</evidence>
<dbReference type="PANTHER" id="PTHR31321">
    <property type="entry name" value="ACYL-COA THIOESTER HYDROLASE YBHC-RELATED"/>
    <property type="match status" value="1"/>
</dbReference>
<evidence type="ECO:0000256" key="1">
    <source>
        <dbReference type="ARBA" id="ARBA00005184"/>
    </source>
</evidence>
<keyword evidence="5" id="KW-0063">Aspartyl esterase</keyword>
<evidence type="ECO:0000256" key="6">
    <source>
        <dbReference type="SAM" id="SignalP"/>
    </source>
</evidence>
<name>E7CIQ1_SITOR</name>
<dbReference type="InterPro" id="IPR000070">
    <property type="entry name" value="Pectinesterase_cat"/>
</dbReference>
<accession>E7CIQ1</accession>
<dbReference type="PANTHER" id="PTHR31321:SF57">
    <property type="entry name" value="PECTINESTERASE 53-RELATED"/>
    <property type="match status" value="1"/>
</dbReference>
<evidence type="ECO:0000313" key="8">
    <source>
        <dbReference type="EMBL" id="ADU33263.1"/>
    </source>
</evidence>
<evidence type="ECO:0000256" key="2">
    <source>
        <dbReference type="ARBA" id="ARBA00008891"/>
    </source>
</evidence>
<dbReference type="InterPro" id="IPR012334">
    <property type="entry name" value="Pectin_lyas_fold"/>
</dbReference>
<comment type="pathway">
    <text evidence="1">Glycan metabolism; pectin degradation; 2-dehydro-3-deoxy-D-gluconate from pectin: step 1/5.</text>
</comment>
<dbReference type="GO" id="GO:0030599">
    <property type="term" value="F:pectinesterase activity"/>
    <property type="evidence" value="ECO:0007669"/>
    <property type="project" value="UniProtKB-EC"/>
</dbReference>
<evidence type="ECO:0000259" key="7">
    <source>
        <dbReference type="Pfam" id="PF01095"/>
    </source>
</evidence>
<dbReference type="EC" id="3.1.1.11" evidence="3"/>
<dbReference type="GO" id="GO:0042545">
    <property type="term" value="P:cell wall modification"/>
    <property type="evidence" value="ECO:0007669"/>
    <property type="project" value="InterPro"/>
</dbReference>
<feature type="chain" id="PRO_5011119714" description="pectinesterase" evidence="6">
    <location>
        <begin position="24"/>
        <end position="387"/>
    </location>
</feature>
<reference evidence="8" key="1">
    <citation type="journal article" date="2010" name="PLoS ONE">
        <title>Diversity of beetle genes encoding novel plant cell wall degrading enzymes.</title>
        <authorList>
            <person name="Pauchet Y."/>
            <person name="Wilkinson P."/>
            <person name="Chauhan R."/>
            <person name="Ffrench-Constant R.H."/>
        </authorList>
    </citation>
    <scope>NUCLEOTIDE SEQUENCE</scope>
    <source>
        <tissue evidence="8">Midgut</tissue>
    </source>
</reference>
<dbReference type="Gene3D" id="2.160.20.10">
    <property type="entry name" value="Single-stranded right-handed beta-helix, Pectin lyase-like"/>
    <property type="match status" value="1"/>
</dbReference>
<dbReference type="InterPro" id="IPR011050">
    <property type="entry name" value="Pectin_lyase_fold/virulence"/>
</dbReference>